<dbReference type="OrthoDB" id="3481269at2"/>
<organism evidence="1 2">
    <name type="scientific">Streptomyces viridochromogenes</name>
    <dbReference type="NCBI Taxonomy" id="1938"/>
    <lineage>
        <taxon>Bacteria</taxon>
        <taxon>Bacillati</taxon>
        <taxon>Actinomycetota</taxon>
        <taxon>Actinomycetes</taxon>
        <taxon>Kitasatosporales</taxon>
        <taxon>Streptomycetaceae</taxon>
        <taxon>Streptomyces</taxon>
    </lineage>
</organism>
<reference evidence="1 2" key="1">
    <citation type="submission" date="2015-06" db="EMBL/GenBank/DDBJ databases">
        <authorList>
            <person name="Ju K.-S."/>
            <person name="Doroghazi J.R."/>
            <person name="Metcalf W.W."/>
        </authorList>
    </citation>
    <scope>NUCLEOTIDE SEQUENCE [LARGE SCALE GENOMIC DNA]</scope>
    <source>
        <strain evidence="1 2">NRRL 3414</strain>
    </source>
</reference>
<protein>
    <submittedName>
        <fullName evidence="1">Uncharacterized protein</fullName>
    </submittedName>
</protein>
<comment type="caution">
    <text evidence="1">The sequence shown here is derived from an EMBL/GenBank/DDBJ whole genome shotgun (WGS) entry which is preliminary data.</text>
</comment>
<evidence type="ECO:0000313" key="2">
    <source>
        <dbReference type="Proteomes" id="UP000037432"/>
    </source>
</evidence>
<accession>A0A0J7ZKH5</accession>
<dbReference type="Proteomes" id="UP000037432">
    <property type="component" value="Unassembled WGS sequence"/>
</dbReference>
<evidence type="ECO:0000313" key="1">
    <source>
        <dbReference type="EMBL" id="KMS75942.1"/>
    </source>
</evidence>
<dbReference type="RefSeq" id="WP_048580180.1">
    <property type="nucleotide sequence ID" value="NZ_LFNT01000005.1"/>
</dbReference>
<proteinExistence type="predicted"/>
<name>A0A0J7ZKH5_STRVR</name>
<dbReference type="PATRIC" id="fig|1938.3.peg.499"/>
<dbReference type="EMBL" id="LFNT01000005">
    <property type="protein sequence ID" value="KMS75942.1"/>
    <property type="molecule type" value="Genomic_DNA"/>
</dbReference>
<sequence length="109" mass="12104">MGNVFPPGFAALEPFADWAVRGERARYAKRVSSTMEELQAFYDVAYPLLQQNTEYLENLSLDDIGEEDKHLLWAFCALVTVAFPVEAWGQPRVPDSGPSSIDAVIEPAV</sequence>
<dbReference type="AlphaFoldDB" id="A0A0J7ZKH5"/>
<gene>
    <name evidence="1" type="ORF">ACM01_06835</name>
</gene>